<proteinExistence type="predicted"/>
<feature type="region of interest" description="Disordered" evidence="1">
    <location>
        <begin position="387"/>
        <end position="410"/>
    </location>
</feature>
<dbReference type="Pfam" id="PF21722">
    <property type="entry name" value="Gly_rich_2"/>
    <property type="match status" value="2"/>
</dbReference>
<dbReference type="AlphaFoldDB" id="A0A1W2GZM0"/>
<feature type="compositionally biased region" description="Low complexity" evidence="1">
    <location>
        <begin position="488"/>
        <end position="504"/>
    </location>
</feature>
<feature type="compositionally biased region" description="Gly residues" evidence="1">
    <location>
        <begin position="214"/>
        <end position="230"/>
    </location>
</feature>
<dbReference type="STRING" id="758820.SAMN00777080_0339"/>
<dbReference type="InterPro" id="IPR049304">
    <property type="entry name" value="Gly_rich_dom"/>
</dbReference>
<organism evidence="4 5">
    <name type="scientific">Aquiflexum balticum DSM 16537</name>
    <dbReference type="NCBI Taxonomy" id="758820"/>
    <lineage>
        <taxon>Bacteria</taxon>
        <taxon>Pseudomonadati</taxon>
        <taxon>Bacteroidota</taxon>
        <taxon>Cytophagia</taxon>
        <taxon>Cytophagales</taxon>
        <taxon>Cyclobacteriaceae</taxon>
        <taxon>Aquiflexum</taxon>
    </lineage>
</organism>
<evidence type="ECO:0000256" key="2">
    <source>
        <dbReference type="SAM" id="SignalP"/>
    </source>
</evidence>
<feature type="signal peptide" evidence="2">
    <location>
        <begin position="1"/>
        <end position="26"/>
    </location>
</feature>
<dbReference type="Proteomes" id="UP000192333">
    <property type="component" value="Chromosome I"/>
</dbReference>
<dbReference type="EMBL" id="LT838813">
    <property type="protein sequence ID" value="SMD41808.1"/>
    <property type="molecule type" value="Genomic_DNA"/>
</dbReference>
<evidence type="ECO:0000259" key="3">
    <source>
        <dbReference type="Pfam" id="PF21722"/>
    </source>
</evidence>
<feature type="compositionally biased region" description="Low complexity" evidence="1">
    <location>
        <begin position="469"/>
        <end position="480"/>
    </location>
</feature>
<feature type="region of interest" description="Disordered" evidence="1">
    <location>
        <begin position="175"/>
        <end position="230"/>
    </location>
</feature>
<keyword evidence="5" id="KW-1185">Reference proteome</keyword>
<feature type="chain" id="PRO_5012325731" description="Glycine-rich domain-containing protein" evidence="2">
    <location>
        <begin position="27"/>
        <end position="726"/>
    </location>
</feature>
<evidence type="ECO:0000256" key="1">
    <source>
        <dbReference type="SAM" id="MobiDB-lite"/>
    </source>
</evidence>
<feature type="region of interest" description="Disordered" evidence="1">
    <location>
        <begin position="463"/>
        <end position="513"/>
    </location>
</feature>
<sequence>MKLIHSNVCLFLLVSLFQWGSSNLYAQCNSPLIFNSPGEFDFFVPAGVNSLVVEVWGAGAGGGGRTTTGTGGGGGGGAYSRSEINVIPGTVYTVSVGAGGLSNTNGEDSWIALSEAISNKVVLAKGGQSPGNNNSVGALGGSSAIGIGAFRFSGGDGASGFPNAGGGGGSSAGIGVDGNSATNRDGAIEPLGGGSGGNGANSNNSDGFSPINAPGGGGGGARGTNQAGGNGGNGRVRISYTCQLFVGGTLLDDGAITGTTIIEFANPGLNSWTAPKGLTEFELFVVGGGGGGGFGNAAGGGGGGGITIASFNDINGGQGFEVDTEFEMNVGGGGGGAGNQNIKGTNGTLSLFGQGTDFQIVAGGGGGGGSDISVNGNNGFQLNASGGGASGLNTPGNGRENGNGGSAGFNNSIGGGGGGAGGPGTSGIIIDGPGANFTANGGNGGEGFSSGFRGNVRIYASGGGGTTNGGSNTSPQRNVAGLGGSGVGNNANNTGTGGTPVSSPGSGGGAGSSGGGAGSSGVVIIRYPNFRILPVEYLYFDANFSRETKSVDLKWATAKEWENSHFEIQRSLQGVKNWEVIGKETGVGWSDDMVEYLYNDHNLPLIGGLAYYRLLQVDFNGNSNFSKTVSVRLPALNQVKGVWRVYPNPNAGEIFNLELIDDREYNGEDLRVRLITPYAINRVITGTNLRQISRSILEELQKASNGIYILEVSWGQKIEILKIMKH</sequence>
<name>A0A1W2GZM0_9BACT</name>
<feature type="compositionally biased region" description="Gly residues" evidence="1">
    <location>
        <begin position="399"/>
        <end position="410"/>
    </location>
</feature>
<evidence type="ECO:0000313" key="5">
    <source>
        <dbReference type="Proteomes" id="UP000192333"/>
    </source>
</evidence>
<keyword evidence="2" id="KW-0732">Signal</keyword>
<gene>
    <name evidence="4" type="ORF">SAMN00777080_0339</name>
</gene>
<feature type="domain" description="Glycine-rich" evidence="3">
    <location>
        <begin position="37"/>
        <end position="240"/>
    </location>
</feature>
<protein>
    <recommendedName>
        <fullName evidence="3">Glycine-rich domain-containing protein</fullName>
    </recommendedName>
</protein>
<feature type="domain" description="Glycine-rich" evidence="3">
    <location>
        <begin position="269"/>
        <end position="527"/>
    </location>
</feature>
<feature type="compositionally biased region" description="Low complexity" evidence="1">
    <location>
        <begin position="200"/>
        <end position="213"/>
    </location>
</feature>
<dbReference type="OrthoDB" id="1443240at2"/>
<reference evidence="5" key="1">
    <citation type="submission" date="2017-04" db="EMBL/GenBank/DDBJ databases">
        <authorList>
            <person name="Varghese N."/>
            <person name="Submissions S."/>
        </authorList>
    </citation>
    <scope>NUCLEOTIDE SEQUENCE [LARGE SCALE GENOMIC DNA]</scope>
    <source>
        <strain evidence="5">DSM 16537</strain>
    </source>
</reference>
<dbReference type="RefSeq" id="WP_157370037.1">
    <property type="nucleotide sequence ID" value="NZ_LT838813.1"/>
</dbReference>
<evidence type="ECO:0000313" key="4">
    <source>
        <dbReference type="EMBL" id="SMD41808.1"/>
    </source>
</evidence>
<accession>A0A1W2GZM0</accession>